<dbReference type="EMBL" id="VCAU01000156">
    <property type="protein sequence ID" value="KAF9883630.1"/>
    <property type="molecule type" value="Genomic_DNA"/>
</dbReference>
<sequence>MPILLPHHLPHHQHRRRHSWPYCGPGKRPLPIIKVTAPEEDENEKKTHFLTEEEGDDDESLFLYDPEDDASSAGIVRSPPLHSHHNHHHPLLLWPHTSPKPHPPASTTTTDDDQYSLSGASSRTTTLRRIIRPPLDKARSLFTVPTTNAAGQNVLVSYWVARQGARSLSTAGPTGSVSASEDSERGRRRRLGDELLQARRLERRRNHRRCHSEQPRAWREPSAGLWTLLEE</sequence>
<proteinExistence type="predicted"/>
<name>A0AAD4GNQ2_ASPNN</name>
<feature type="region of interest" description="Disordered" evidence="1">
    <location>
        <begin position="1"/>
        <end position="23"/>
    </location>
</feature>
<feature type="compositionally biased region" description="Polar residues" evidence="1">
    <location>
        <begin position="105"/>
        <end position="120"/>
    </location>
</feature>
<protein>
    <submittedName>
        <fullName evidence="2">Uncharacterized protein</fullName>
    </submittedName>
</protein>
<reference evidence="2" key="1">
    <citation type="journal article" date="2019" name="Beilstein J. Org. Chem.">
        <title>Nanangenines: drimane sesquiterpenoids as the dominant metabolite cohort of a novel Australian fungus, Aspergillus nanangensis.</title>
        <authorList>
            <person name="Lacey H.J."/>
            <person name="Gilchrist C.L.M."/>
            <person name="Crombie A."/>
            <person name="Kalaitzis J.A."/>
            <person name="Vuong D."/>
            <person name="Rutledge P.J."/>
            <person name="Turner P."/>
            <person name="Pitt J.I."/>
            <person name="Lacey E."/>
            <person name="Chooi Y.H."/>
            <person name="Piggott A.M."/>
        </authorList>
    </citation>
    <scope>NUCLEOTIDE SEQUENCE</scope>
    <source>
        <strain evidence="2">MST-FP2251</strain>
    </source>
</reference>
<feature type="region of interest" description="Disordered" evidence="1">
    <location>
        <begin position="36"/>
        <end position="59"/>
    </location>
</feature>
<evidence type="ECO:0000313" key="2">
    <source>
        <dbReference type="EMBL" id="KAF9883630.1"/>
    </source>
</evidence>
<comment type="caution">
    <text evidence="2">The sequence shown here is derived from an EMBL/GenBank/DDBJ whole genome shotgun (WGS) entry which is preliminary data.</text>
</comment>
<feature type="compositionally biased region" description="Polar residues" evidence="1">
    <location>
        <begin position="167"/>
        <end position="179"/>
    </location>
</feature>
<organism evidence="2 3">
    <name type="scientific">Aspergillus nanangensis</name>
    <dbReference type="NCBI Taxonomy" id="2582783"/>
    <lineage>
        <taxon>Eukaryota</taxon>
        <taxon>Fungi</taxon>
        <taxon>Dikarya</taxon>
        <taxon>Ascomycota</taxon>
        <taxon>Pezizomycotina</taxon>
        <taxon>Eurotiomycetes</taxon>
        <taxon>Eurotiomycetidae</taxon>
        <taxon>Eurotiales</taxon>
        <taxon>Aspergillaceae</taxon>
        <taxon>Aspergillus</taxon>
        <taxon>Aspergillus subgen. Circumdati</taxon>
    </lineage>
</organism>
<evidence type="ECO:0000256" key="1">
    <source>
        <dbReference type="SAM" id="MobiDB-lite"/>
    </source>
</evidence>
<dbReference type="AlphaFoldDB" id="A0AAD4GNQ2"/>
<keyword evidence="3" id="KW-1185">Reference proteome</keyword>
<feature type="region of interest" description="Disordered" evidence="1">
    <location>
        <begin position="72"/>
        <end position="129"/>
    </location>
</feature>
<accession>A0AAD4GNQ2</accession>
<gene>
    <name evidence="2" type="ORF">FE257_003137</name>
</gene>
<reference evidence="2" key="2">
    <citation type="submission" date="2020-02" db="EMBL/GenBank/DDBJ databases">
        <authorList>
            <person name="Gilchrist C.L.M."/>
            <person name="Chooi Y.-H."/>
        </authorList>
    </citation>
    <scope>NUCLEOTIDE SEQUENCE</scope>
    <source>
        <strain evidence="2">MST-FP2251</strain>
    </source>
</reference>
<dbReference type="Proteomes" id="UP001194746">
    <property type="component" value="Unassembled WGS sequence"/>
</dbReference>
<feature type="compositionally biased region" description="Basic residues" evidence="1">
    <location>
        <begin position="8"/>
        <end position="19"/>
    </location>
</feature>
<feature type="region of interest" description="Disordered" evidence="1">
    <location>
        <begin position="167"/>
        <end position="192"/>
    </location>
</feature>
<evidence type="ECO:0000313" key="3">
    <source>
        <dbReference type="Proteomes" id="UP001194746"/>
    </source>
</evidence>